<gene>
    <name evidence="1" type="ORF">A2751_02015</name>
</gene>
<protein>
    <submittedName>
        <fullName evidence="1">Uncharacterized protein</fullName>
    </submittedName>
</protein>
<dbReference type="Proteomes" id="UP000176864">
    <property type="component" value="Unassembled WGS sequence"/>
</dbReference>
<evidence type="ECO:0000313" key="1">
    <source>
        <dbReference type="EMBL" id="OGE77808.1"/>
    </source>
</evidence>
<dbReference type="AlphaFoldDB" id="A0A1F5NJL2"/>
<proteinExistence type="predicted"/>
<evidence type="ECO:0000313" key="2">
    <source>
        <dbReference type="Proteomes" id="UP000176864"/>
    </source>
</evidence>
<dbReference type="EMBL" id="MFEK01000016">
    <property type="protein sequence ID" value="OGE77808.1"/>
    <property type="molecule type" value="Genomic_DNA"/>
</dbReference>
<comment type="caution">
    <text evidence="1">The sequence shown here is derived from an EMBL/GenBank/DDBJ whole genome shotgun (WGS) entry which is preliminary data.</text>
</comment>
<sequence length="92" mass="10762">MIEELLKILNQIDLSELGTRQKLEEEINRFHKFQNTVLKSKDSAGQKTSHIDIRTYAKYLLKEGSITEKRELLANLKSKLVYKDKTITLLQQ</sequence>
<reference evidence="1 2" key="1">
    <citation type="journal article" date="2016" name="Nat. Commun.">
        <title>Thousands of microbial genomes shed light on interconnected biogeochemical processes in an aquifer system.</title>
        <authorList>
            <person name="Anantharaman K."/>
            <person name="Brown C.T."/>
            <person name="Hug L.A."/>
            <person name="Sharon I."/>
            <person name="Castelle C.J."/>
            <person name="Probst A.J."/>
            <person name="Thomas B.C."/>
            <person name="Singh A."/>
            <person name="Wilkins M.J."/>
            <person name="Karaoz U."/>
            <person name="Brodie E.L."/>
            <person name="Williams K.H."/>
            <person name="Hubbard S.S."/>
            <person name="Banfield J.F."/>
        </authorList>
    </citation>
    <scope>NUCLEOTIDE SEQUENCE [LARGE SCALE GENOMIC DNA]</scope>
</reference>
<name>A0A1F5NJL2_9BACT</name>
<accession>A0A1F5NJL2</accession>
<dbReference type="STRING" id="1817824.A2751_02015"/>
<organism evidence="1 2">
    <name type="scientific">Candidatus Doudnabacteria bacterium RIFCSPHIGHO2_01_FULL_46_14</name>
    <dbReference type="NCBI Taxonomy" id="1817824"/>
    <lineage>
        <taxon>Bacteria</taxon>
        <taxon>Candidatus Doudnaibacteriota</taxon>
    </lineage>
</organism>